<dbReference type="InterPro" id="IPR012349">
    <property type="entry name" value="Split_barrel_FMN-bd"/>
</dbReference>
<feature type="domain" description="PilZ" evidence="4">
    <location>
        <begin position="121"/>
        <end position="231"/>
    </location>
</feature>
<keyword evidence="6" id="KW-0969">Cilium</keyword>
<gene>
    <name evidence="6" type="ORF">ACG0Z6_07960</name>
</gene>
<keyword evidence="6" id="KW-0282">Flagellum</keyword>
<organism evidence="6 7">
    <name type="scientific">Roseateles rivi</name>
    <dbReference type="NCBI Taxonomy" id="3299028"/>
    <lineage>
        <taxon>Bacteria</taxon>
        <taxon>Pseudomonadati</taxon>
        <taxon>Pseudomonadota</taxon>
        <taxon>Betaproteobacteria</taxon>
        <taxon>Burkholderiales</taxon>
        <taxon>Sphaerotilaceae</taxon>
        <taxon>Roseateles</taxon>
    </lineage>
</organism>
<evidence type="ECO:0000259" key="4">
    <source>
        <dbReference type="Pfam" id="PF07238"/>
    </source>
</evidence>
<dbReference type="InterPro" id="IPR009926">
    <property type="entry name" value="T3SS_YcgR_PilZN"/>
</dbReference>
<evidence type="ECO:0000259" key="5">
    <source>
        <dbReference type="Pfam" id="PF07317"/>
    </source>
</evidence>
<keyword evidence="2" id="KW-0547">Nucleotide-binding</keyword>
<reference evidence="6 7" key="1">
    <citation type="submission" date="2024-08" db="EMBL/GenBank/DDBJ databases">
        <authorList>
            <person name="Lu H."/>
        </authorList>
    </citation>
    <scope>NUCLEOTIDE SEQUENCE [LARGE SCALE GENOMIC DNA]</scope>
    <source>
        <strain evidence="6 7">BYS180W</strain>
    </source>
</reference>
<accession>A0ABW7FVA6</accession>
<name>A0ABW7FVA6_9BURK</name>
<dbReference type="EMBL" id="JBIGHZ010000003">
    <property type="protein sequence ID" value="MFG6448180.1"/>
    <property type="molecule type" value="Genomic_DNA"/>
</dbReference>
<dbReference type="Proteomes" id="UP001606099">
    <property type="component" value="Unassembled WGS sequence"/>
</dbReference>
<keyword evidence="1" id="KW-0973">c-di-GMP</keyword>
<keyword evidence="6" id="KW-0966">Cell projection</keyword>
<protein>
    <submittedName>
        <fullName evidence="6">Flagellar brake protein</fullName>
    </submittedName>
</protein>
<dbReference type="Gene3D" id="2.40.10.220">
    <property type="entry name" value="predicted glycosyltransferase like domains"/>
    <property type="match status" value="1"/>
</dbReference>
<keyword evidence="7" id="KW-1185">Reference proteome</keyword>
<dbReference type="Pfam" id="PF07238">
    <property type="entry name" value="PilZ"/>
    <property type="match status" value="1"/>
</dbReference>
<evidence type="ECO:0000313" key="6">
    <source>
        <dbReference type="EMBL" id="MFG6448180.1"/>
    </source>
</evidence>
<dbReference type="RefSeq" id="WP_394460206.1">
    <property type="nucleotide sequence ID" value="NZ_JBIGHZ010000003.1"/>
</dbReference>
<dbReference type="Pfam" id="PF07317">
    <property type="entry name" value="PilZN"/>
    <property type="match status" value="1"/>
</dbReference>
<sequence>MNTPDESTPDTGEYRLSSRSEVVAWLRELAQRGIGVQLNASSAQACNAVLTQVDSEHSAIGLELSGSDDQLGALLRSDDVTAVAYLDRIKLQFDVVGLCQVSAGNSAMLRAMLPADIYRFQRRQAYRVCAPTGQYPLLVVPQDKEVRLRVLNVSVGGLALHWPPELLQPTSGEAIGPARLLLAQDSQLTVHLRVQHIVTEPDRDGTPSAVAGCAFVNISSPALRVLQMYVDQAQKRERLMMQRR</sequence>
<dbReference type="Gene3D" id="2.30.110.10">
    <property type="entry name" value="Electron Transport, Fmn-binding Protein, Chain A"/>
    <property type="match status" value="1"/>
</dbReference>
<evidence type="ECO:0000256" key="3">
    <source>
        <dbReference type="ARBA" id="ARBA00023143"/>
    </source>
</evidence>
<comment type="caution">
    <text evidence="6">The sequence shown here is derived from an EMBL/GenBank/DDBJ whole genome shotgun (WGS) entry which is preliminary data.</text>
</comment>
<keyword evidence="3" id="KW-0975">Bacterial flagellum</keyword>
<evidence type="ECO:0000313" key="7">
    <source>
        <dbReference type="Proteomes" id="UP001606099"/>
    </source>
</evidence>
<evidence type="ECO:0000256" key="2">
    <source>
        <dbReference type="ARBA" id="ARBA00022741"/>
    </source>
</evidence>
<evidence type="ECO:0000256" key="1">
    <source>
        <dbReference type="ARBA" id="ARBA00022636"/>
    </source>
</evidence>
<dbReference type="InterPro" id="IPR009875">
    <property type="entry name" value="PilZ_domain"/>
</dbReference>
<feature type="domain" description="Type III secretion system flagellar brake protein YcgR PilZN" evidence="5">
    <location>
        <begin position="14"/>
        <end position="119"/>
    </location>
</feature>
<dbReference type="SUPFAM" id="SSF141371">
    <property type="entry name" value="PilZ domain-like"/>
    <property type="match status" value="1"/>
</dbReference>
<proteinExistence type="predicted"/>